<dbReference type="HOGENOM" id="CLU_000837_25_4_1"/>
<dbReference type="InterPro" id="IPR027417">
    <property type="entry name" value="P-loop_NTPase"/>
</dbReference>
<dbReference type="Pfam" id="PF00931">
    <property type="entry name" value="NB-ARC"/>
    <property type="match status" value="1"/>
</dbReference>
<dbReference type="EnsemblPlants" id="KEH33990">
    <property type="protein sequence ID" value="KEH33990"/>
    <property type="gene ID" value="MTR_3g056620"/>
</dbReference>
<feature type="domain" description="Disease resistance N-terminal" evidence="5">
    <location>
        <begin position="21"/>
        <end position="99"/>
    </location>
</feature>
<dbReference type="GO" id="GO:0051707">
    <property type="term" value="P:response to other organism"/>
    <property type="evidence" value="ECO:0007669"/>
    <property type="project" value="UniProtKB-ARBA"/>
</dbReference>
<dbReference type="Proteomes" id="UP000002051">
    <property type="component" value="Chromosome 3"/>
</dbReference>
<reference evidence="8 10" key="1">
    <citation type="journal article" date="2011" name="Nature">
        <title>The Medicago genome provides insight into the evolution of rhizobial symbioses.</title>
        <authorList>
            <person name="Young N.D."/>
            <person name="Debelle F."/>
            <person name="Oldroyd G.E."/>
            <person name="Geurts R."/>
            <person name="Cannon S.B."/>
            <person name="Udvardi M.K."/>
            <person name="Benedito V.A."/>
            <person name="Mayer K.F."/>
            <person name="Gouzy J."/>
            <person name="Schoof H."/>
            <person name="Van de Peer Y."/>
            <person name="Proost S."/>
            <person name="Cook D.R."/>
            <person name="Meyers B.C."/>
            <person name="Spannagl M."/>
            <person name="Cheung F."/>
            <person name="De Mita S."/>
            <person name="Krishnakumar V."/>
            <person name="Gundlach H."/>
            <person name="Zhou S."/>
            <person name="Mudge J."/>
            <person name="Bharti A.K."/>
            <person name="Murray J.D."/>
            <person name="Naoumkina M.A."/>
            <person name="Rosen B."/>
            <person name="Silverstein K.A."/>
            <person name="Tang H."/>
            <person name="Rombauts S."/>
            <person name="Zhao P.X."/>
            <person name="Zhou P."/>
            <person name="Barbe V."/>
            <person name="Bardou P."/>
            <person name="Bechner M."/>
            <person name="Bellec A."/>
            <person name="Berger A."/>
            <person name="Berges H."/>
            <person name="Bidwell S."/>
            <person name="Bisseling T."/>
            <person name="Choisne N."/>
            <person name="Couloux A."/>
            <person name="Denny R."/>
            <person name="Deshpande S."/>
            <person name="Dai X."/>
            <person name="Doyle J.J."/>
            <person name="Dudez A.M."/>
            <person name="Farmer A.D."/>
            <person name="Fouteau S."/>
            <person name="Franken C."/>
            <person name="Gibelin C."/>
            <person name="Gish J."/>
            <person name="Goldstein S."/>
            <person name="Gonzalez A.J."/>
            <person name="Green P.J."/>
            <person name="Hallab A."/>
            <person name="Hartog M."/>
            <person name="Hua A."/>
            <person name="Humphray S.J."/>
            <person name="Jeong D.H."/>
            <person name="Jing Y."/>
            <person name="Jocker A."/>
            <person name="Kenton S.M."/>
            <person name="Kim D.J."/>
            <person name="Klee K."/>
            <person name="Lai H."/>
            <person name="Lang C."/>
            <person name="Lin S."/>
            <person name="Macmil S.L."/>
            <person name="Magdelenat G."/>
            <person name="Matthews L."/>
            <person name="McCorrison J."/>
            <person name="Monaghan E.L."/>
            <person name="Mun J.H."/>
            <person name="Najar F.Z."/>
            <person name="Nicholson C."/>
            <person name="Noirot C."/>
            <person name="O'Bleness M."/>
            <person name="Paule C.R."/>
            <person name="Poulain J."/>
            <person name="Prion F."/>
            <person name="Qin B."/>
            <person name="Qu C."/>
            <person name="Retzel E.F."/>
            <person name="Riddle C."/>
            <person name="Sallet E."/>
            <person name="Samain S."/>
            <person name="Samson N."/>
            <person name="Sanders I."/>
            <person name="Saurat O."/>
            <person name="Scarpelli C."/>
            <person name="Schiex T."/>
            <person name="Segurens B."/>
            <person name="Severin A.J."/>
            <person name="Sherrier D.J."/>
            <person name="Shi R."/>
            <person name="Sims S."/>
            <person name="Singer S.R."/>
            <person name="Sinharoy S."/>
            <person name="Sterck L."/>
            <person name="Viollet A."/>
            <person name="Wang B.B."/>
            <person name="Wang K."/>
            <person name="Wang M."/>
            <person name="Wang X."/>
            <person name="Warfsmann J."/>
            <person name="Weissenbach J."/>
            <person name="White D.D."/>
            <person name="White J.D."/>
            <person name="Wiley G.B."/>
            <person name="Wincker P."/>
            <person name="Xing Y."/>
            <person name="Yang L."/>
            <person name="Yao Z."/>
            <person name="Ying F."/>
            <person name="Zhai J."/>
            <person name="Zhou L."/>
            <person name="Zuber A."/>
            <person name="Denarie J."/>
            <person name="Dixon R.A."/>
            <person name="May G.D."/>
            <person name="Schwartz D.C."/>
            <person name="Rogers J."/>
            <person name="Quetier F."/>
            <person name="Town C.D."/>
            <person name="Roe B.A."/>
        </authorList>
    </citation>
    <scope>NUCLEOTIDE SEQUENCE [LARGE SCALE GENOMIC DNA]</scope>
    <source>
        <strain evidence="8">A17</strain>
        <strain evidence="9 10">cv. Jemalong A17</strain>
    </source>
</reference>
<keyword evidence="2" id="KW-0547">Nucleotide-binding</keyword>
<evidence type="ECO:0000256" key="2">
    <source>
        <dbReference type="ARBA" id="ARBA00022741"/>
    </source>
</evidence>
<dbReference type="InterPro" id="IPR032675">
    <property type="entry name" value="LRR_dom_sf"/>
</dbReference>
<dbReference type="PANTHER" id="PTHR23155:SF1052">
    <property type="entry name" value="DISEASE RESISTANCE PROTEIN RPM1"/>
    <property type="match status" value="1"/>
</dbReference>
<reference evidence="8 10" key="2">
    <citation type="journal article" date="2014" name="BMC Genomics">
        <title>An improved genome release (version Mt4.0) for the model legume Medicago truncatula.</title>
        <authorList>
            <person name="Tang H."/>
            <person name="Krishnakumar V."/>
            <person name="Bidwell S."/>
            <person name="Rosen B."/>
            <person name="Chan A."/>
            <person name="Zhou S."/>
            <person name="Gentzbittel L."/>
            <person name="Childs K.L."/>
            <person name="Yandell M."/>
            <person name="Gundlach H."/>
            <person name="Mayer K.F."/>
            <person name="Schwartz D.C."/>
            <person name="Town C.D."/>
        </authorList>
    </citation>
    <scope>GENOME REANNOTATION</scope>
    <source>
        <strain evidence="8">A17</strain>
        <strain evidence="9 10">cv. Jemalong A17</strain>
    </source>
</reference>
<dbReference type="Gene3D" id="1.10.8.430">
    <property type="entry name" value="Helical domain of apoptotic protease-activating factors"/>
    <property type="match status" value="1"/>
</dbReference>
<dbReference type="EMBL" id="CM001219">
    <property type="protein sequence ID" value="KEH33990.1"/>
    <property type="molecule type" value="Genomic_DNA"/>
</dbReference>
<dbReference type="InterPro" id="IPR058922">
    <property type="entry name" value="WHD_DRP"/>
</dbReference>
<dbReference type="SUPFAM" id="SSF52058">
    <property type="entry name" value="L domain-like"/>
    <property type="match status" value="1"/>
</dbReference>
<dbReference type="OrthoDB" id="1357022at2759"/>
<dbReference type="Pfam" id="PF18052">
    <property type="entry name" value="Rx_N"/>
    <property type="match status" value="1"/>
</dbReference>
<dbReference type="CDD" id="cd14798">
    <property type="entry name" value="RX-CC_like"/>
    <property type="match status" value="1"/>
</dbReference>
<dbReference type="PRINTS" id="PR00364">
    <property type="entry name" value="DISEASERSIST"/>
</dbReference>
<evidence type="ECO:0000259" key="7">
    <source>
        <dbReference type="Pfam" id="PF23598"/>
    </source>
</evidence>
<dbReference type="InterPro" id="IPR041118">
    <property type="entry name" value="Rx_N"/>
</dbReference>
<dbReference type="GO" id="GO:0006952">
    <property type="term" value="P:defense response"/>
    <property type="evidence" value="ECO:0007669"/>
    <property type="project" value="UniProtKB-KW"/>
</dbReference>
<evidence type="ECO:0000313" key="10">
    <source>
        <dbReference type="Proteomes" id="UP000002051"/>
    </source>
</evidence>
<evidence type="ECO:0000259" key="4">
    <source>
        <dbReference type="Pfam" id="PF00931"/>
    </source>
</evidence>
<dbReference type="InterPro" id="IPR038005">
    <property type="entry name" value="RX-like_CC"/>
</dbReference>
<dbReference type="STRING" id="3880.A0A072V757"/>
<sequence>MCDCKDALACARDHLLPLARDHLLPFLKEAFNMIRGVPKEIAELKDELERIEVFINDADRRADDVEDKKIKDMIKQLIEASFHIEDVIDDYIFLEEQHAPDPGCAAVATNCVKTMAFRLQIAYKIQNIKSRISEINDTRTEKDHGFYIQSSSDKASTSSATNRNASLFQNLRDAPLYMVEADVVGFDKPRDELIDLLVAGRADRTIVSIFGMGGQGKTTLAKKVFDNPKVVKYFDCRVWITVSRPYNTEKVLRDIMLEFYKQQGEVPPESLHQMDRKSLVDEVRNHFQGKRYVLVFDDVWESHFWSDIEFAMIDNKNSCRILITTRKKDVANACNKSFGKVHNLERLSEKQSLELFLKKALHGLDGIFPEYLIDISSKIVEKCKGLPLAIVVIGDILSRTDRNSIEWSKFSENINAELEEYSMIRKILGLSYHDLPCYLKSCFLYFGLYPEDYIVRSKTLTRQWIAEGFVKEDRGRTFEEVAEGYLVELIHRSLVQVVSTSIDGRVKSCRVHDLVHEMILDKFKDLSFCKNIFKGKNWSAGMIRRLSIASNSDNLREDIESSSIRSLLILEPQTSVESFVSRIPRAYRRLKVLALIHMELLNIPNDFGSLNHLKYFASAVIKIRSSRLPKSIGMLVNLETLDLKSPNIQNRTVLNQMNLRDVGFEYCNMPKEICKLKKLRHFIGYQMSLIQLKDGIGGMTSLQTLNEVYLDDDEDEDDNRVVELIEELGKLKQLRELSLVGVRSKYMSAISSSINKMQQLEKLNIRGIRYNTFIDMDLNSPPPKLQRVKLIGYLLKLPEWISKLQYLVKLKVTITKEGNDAMKLLKSMPNLLSLEISGDFSVENTLERLHFEDGWFMNLKNLAIFDFFKLSHILIDEGALGSLRKLTLKAIPELMMLPTGIQHLHKLEVLCLHLMSYELKQSIAPNEGKEHWIFKQVPFVEIIF</sequence>
<evidence type="ECO:0000259" key="6">
    <source>
        <dbReference type="Pfam" id="PF23559"/>
    </source>
</evidence>
<dbReference type="InterPro" id="IPR036388">
    <property type="entry name" value="WH-like_DNA-bd_sf"/>
</dbReference>
<dbReference type="Gene3D" id="1.20.5.4130">
    <property type="match status" value="1"/>
</dbReference>
<evidence type="ECO:0000313" key="8">
    <source>
        <dbReference type="EMBL" id="KEH33990.1"/>
    </source>
</evidence>
<dbReference type="AlphaFoldDB" id="A0A072V757"/>
<dbReference type="InterPro" id="IPR002182">
    <property type="entry name" value="NB-ARC"/>
</dbReference>
<reference evidence="9" key="3">
    <citation type="submission" date="2015-04" db="UniProtKB">
        <authorList>
            <consortium name="EnsemblPlants"/>
        </authorList>
    </citation>
    <scope>IDENTIFICATION</scope>
    <source>
        <strain evidence="9">cv. Jemalong A17</strain>
    </source>
</reference>
<dbReference type="FunFam" id="1.10.10.10:FF:000322">
    <property type="entry name" value="Probable disease resistance protein At1g63360"/>
    <property type="match status" value="1"/>
</dbReference>
<name>A0A072V757_MEDTR</name>
<keyword evidence="10" id="KW-1185">Reference proteome</keyword>
<keyword evidence="1" id="KW-0677">Repeat</keyword>
<dbReference type="Gene3D" id="3.80.10.10">
    <property type="entry name" value="Ribonuclease Inhibitor"/>
    <property type="match status" value="2"/>
</dbReference>
<proteinExistence type="predicted"/>
<dbReference type="Gene3D" id="3.40.50.300">
    <property type="entry name" value="P-loop containing nucleotide triphosphate hydrolases"/>
    <property type="match status" value="1"/>
</dbReference>
<gene>
    <name evidence="9" type="primary">25489071</name>
    <name evidence="8" type="ordered locus">MTR_3g056620</name>
</gene>
<dbReference type="KEGG" id="mtr:25489071"/>
<dbReference type="Gene3D" id="1.10.10.10">
    <property type="entry name" value="Winged helix-like DNA-binding domain superfamily/Winged helix DNA-binding domain"/>
    <property type="match status" value="1"/>
</dbReference>
<feature type="domain" description="NB-ARC" evidence="4">
    <location>
        <begin position="189"/>
        <end position="362"/>
    </location>
</feature>
<evidence type="ECO:0000256" key="1">
    <source>
        <dbReference type="ARBA" id="ARBA00022737"/>
    </source>
</evidence>
<evidence type="ECO:0000256" key="3">
    <source>
        <dbReference type="ARBA" id="ARBA00022821"/>
    </source>
</evidence>
<keyword evidence="3" id="KW-0611">Plant defense</keyword>
<evidence type="ECO:0000313" key="9">
    <source>
        <dbReference type="EnsemblPlants" id="KEH33990"/>
    </source>
</evidence>
<feature type="domain" description="Disease resistance R13L4/SHOC-2-like LRR" evidence="7">
    <location>
        <begin position="564"/>
        <end position="914"/>
    </location>
</feature>
<organism evidence="8 10">
    <name type="scientific">Medicago truncatula</name>
    <name type="common">Barrel medic</name>
    <name type="synonym">Medicago tribuloides</name>
    <dbReference type="NCBI Taxonomy" id="3880"/>
    <lineage>
        <taxon>Eukaryota</taxon>
        <taxon>Viridiplantae</taxon>
        <taxon>Streptophyta</taxon>
        <taxon>Embryophyta</taxon>
        <taxon>Tracheophyta</taxon>
        <taxon>Spermatophyta</taxon>
        <taxon>Magnoliopsida</taxon>
        <taxon>eudicotyledons</taxon>
        <taxon>Gunneridae</taxon>
        <taxon>Pentapetalae</taxon>
        <taxon>rosids</taxon>
        <taxon>fabids</taxon>
        <taxon>Fabales</taxon>
        <taxon>Fabaceae</taxon>
        <taxon>Papilionoideae</taxon>
        <taxon>50 kb inversion clade</taxon>
        <taxon>NPAAA clade</taxon>
        <taxon>Hologalegina</taxon>
        <taxon>IRL clade</taxon>
        <taxon>Trifolieae</taxon>
        <taxon>Medicago</taxon>
    </lineage>
</organism>
<dbReference type="PANTHER" id="PTHR23155">
    <property type="entry name" value="DISEASE RESISTANCE PROTEIN RP"/>
    <property type="match status" value="1"/>
</dbReference>
<dbReference type="Pfam" id="PF23559">
    <property type="entry name" value="WHD_DRP"/>
    <property type="match status" value="1"/>
</dbReference>
<evidence type="ECO:0000259" key="5">
    <source>
        <dbReference type="Pfam" id="PF18052"/>
    </source>
</evidence>
<dbReference type="InterPro" id="IPR055414">
    <property type="entry name" value="LRR_R13L4/SHOC2-like"/>
</dbReference>
<accession>A0A072V757</accession>
<dbReference type="Pfam" id="PF23598">
    <property type="entry name" value="LRR_14"/>
    <property type="match status" value="1"/>
</dbReference>
<feature type="domain" description="Disease resistance protein winged helix" evidence="6">
    <location>
        <begin position="448"/>
        <end position="519"/>
    </location>
</feature>
<protein>
    <submittedName>
        <fullName evidence="8">NB-ARC domain disease resistance protein</fullName>
    </submittedName>
</protein>
<dbReference type="FunFam" id="3.40.50.300:FF:001091">
    <property type="entry name" value="Probable disease resistance protein At1g61300"/>
    <property type="match status" value="1"/>
</dbReference>
<dbReference type="GO" id="GO:0043531">
    <property type="term" value="F:ADP binding"/>
    <property type="evidence" value="ECO:0007669"/>
    <property type="project" value="InterPro"/>
</dbReference>
<dbReference type="InterPro" id="IPR044974">
    <property type="entry name" value="Disease_R_plants"/>
</dbReference>
<dbReference type="SUPFAM" id="SSF52540">
    <property type="entry name" value="P-loop containing nucleoside triphosphate hydrolases"/>
    <property type="match status" value="1"/>
</dbReference>
<dbReference type="InterPro" id="IPR042197">
    <property type="entry name" value="Apaf_helical"/>
</dbReference>